<evidence type="ECO:0000313" key="3">
    <source>
        <dbReference type="Proteomes" id="UP001204798"/>
    </source>
</evidence>
<dbReference type="InterPro" id="IPR001538">
    <property type="entry name" value="Man6P_isomerase-2_C"/>
</dbReference>
<keyword evidence="3" id="KW-1185">Reference proteome</keyword>
<reference evidence="2 3" key="1">
    <citation type="submission" date="2022-08" db="EMBL/GenBank/DDBJ databases">
        <title>Bacterial and archaeal communities from various locations to study Microbial Dark Matter (Phase II).</title>
        <authorList>
            <person name="Stepanauskas R."/>
        </authorList>
    </citation>
    <scope>NUCLEOTIDE SEQUENCE [LARGE SCALE GENOMIC DNA]</scope>
    <source>
        <strain evidence="2 3">PD1</strain>
    </source>
</reference>
<keyword evidence="2" id="KW-0808">Transferase</keyword>
<proteinExistence type="predicted"/>
<dbReference type="PANTHER" id="PTHR46390:SF1">
    <property type="entry name" value="MANNOSE-1-PHOSPHATE GUANYLYLTRANSFERASE"/>
    <property type="match status" value="1"/>
</dbReference>
<dbReference type="InterPro" id="IPR014710">
    <property type="entry name" value="RmlC-like_jellyroll"/>
</dbReference>
<keyword evidence="2" id="KW-0413">Isomerase</keyword>
<evidence type="ECO:0000259" key="1">
    <source>
        <dbReference type="Pfam" id="PF01050"/>
    </source>
</evidence>
<dbReference type="GO" id="GO:0004476">
    <property type="term" value="F:mannose-6-phosphate isomerase activity"/>
    <property type="evidence" value="ECO:0007669"/>
    <property type="project" value="UniProtKB-EC"/>
</dbReference>
<dbReference type="EC" id="5.3.1.8" evidence="2"/>
<dbReference type="SUPFAM" id="SSF51182">
    <property type="entry name" value="RmlC-like cupins"/>
    <property type="match status" value="1"/>
</dbReference>
<name>A0ABT2ET65_9BACT</name>
<dbReference type="CDD" id="cd02213">
    <property type="entry name" value="cupin_PMI_typeII_C"/>
    <property type="match status" value="1"/>
</dbReference>
<accession>A0ABT2ET65</accession>
<organism evidence="2 3">
    <name type="scientific">Candidatus Fervidibacter sacchari</name>
    <dbReference type="NCBI Taxonomy" id="1448929"/>
    <lineage>
        <taxon>Bacteria</taxon>
        <taxon>Candidatus Fervidibacterota</taxon>
        <taxon>Candidatus Fervidibacter</taxon>
    </lineage>
</organism>
<dbReference type="RefSeq" id="WP_310473626.1">
    <property type="nucleotide sequence ID" value="NZ_CP130454.1"/>
</dbReference>
<protein>
    <submittedName>
        <fullName evidence="2">Mannose-1-phosphate guanylyltransferase/mannose-6-phosphate isomerase</fullName>
        <ecNumber evidence="2">2.7.7.13</ecNumber>
        <ecNumber evidence="2">5.3.1.8</ecNumber>
    </submittedName>
</protein>
<dbReference type="Gene3D" id="2.60.120.10">
    <property type="entry name" value="Jelly Rolls"/>
    <property type="match status" value="1"/>
</dbReference>
<sequence>MAEMKEVVTTYPEPRKEPPEPLVVEKPWGRFIQYVLNEPVTVKILEVKAGEQLSLQAHSHRSELWVPLDEGACVEIDGQIIRPKPLQPVFIPVGAKHRLIGEDKSYRVLEISFGFFDEDDIVRFEDKYGRVKEDEEAKSPSV</sequence>
<dbReference type="Proteomes" id="UP001204798">
    <property type="component" value="Unassembled WGS sequence"/>
</dbReference>
<dbReference type="EMBL" id="JANUCP010000006">
    <property type="protein sequence ID" value="MCS3920621.1"/>
    <property type="molecule type" value="Genomic_DNA"/>
</dbReference>
<dbReference type="PANTHER" id="PTHR46390">
    <property type="entry name" value="MANNOSE-1-PHOSPHATE GUANYLYLTRANSFERASE"/>
    <property type="match status" value="1"/>
</dbReference>
<dbReference type="InterPro" id="IPR051161">
    <property type="entry name" value="Mannose-6P_isomerase_type2"/>
</dbReference>
<dbReference type="GO" id="GO:0004475">
    <property type="term" value="F:mannose-1-phosphate guanylyltransferase (GTP) activity"/>
    <property type="evidence" value="ECO:0007669"/>
    <property type="project" value="UniProtKB-EC"/>
</dbReference>
<gene>
    <name evidence="2" type="ORF">M2350_003056</name>
</gene>
<dbReference type="EC" id="2.7.7.13" evidence="2"/>
<evidence type="ECO:0000313" key="2">
    <source>
        <dbReference type="EMBL" id="MCS3920621.1"/>
    </source>
</evidence>
<comment type="caution">
    <text evidence="2">The sequence shown here is derived from an EMBL/GenBank/DDBJ whole genome shotgun (WGS) entry which is preliminary data.</text>
</comment>
<feature type="domain" description="Mannose-6-phosphate isomerase type II C-terminal" evidence="1">
    <location>
        <begin position="24"/>
        <end position="126"/>
    </location>
</feature>
<keyword evidence="2" id="KW-0548">Nucleotidyltransferase</keyword>
<dbReference type="InterPro" id="IPR011051">
    <property type="entry name" value="RmlC_Cupin_sf"/>
</dbReference>
<dbReference type="Pfam" id="PF01050">
    <property type="entry name" value="MannoseP_isomer"/>
    <property type="match status" value="1"/>
</dbReference>